<evidence type="ECO:0000256" key="2">
    <source>
        <dbReference type="ARBA" id="ARBA00022801"/>
    </source>
</evidence>
<evidence type="ECO:0000256" key="5">
    <source>
        <dbReference type="ARBA" id="ARBA00038437"/>
    </source>
</evidence>
<proteinExistence type="inferred from homology"/>
<dbReference type="InterPro" id="IPR044742">
    <property type="entry name" value="DEAD/DEAH_RhlB"/>
</dbReference>
<dbReference type="GO" id="GO:0005524">
    <property type="term" value="F:ATP binding"/>
    <property type="evidence" value="ECO:0007669"/>
    <property type="project" value="UniProtKB-KW"/>
</dbReference>
<dbReference type="GO" id="GO:0003676">
    <property type="term" value="F:nucleic acid binding"/>
    <property type="evidence" value="ECO:0007669"/>
    <property type="project" value="InterPro"/>
</dbReference>
<dbReference type="Gene3D" id="3.40.50.300">
    <property type="entry name" value="P-loop containing nucleotide triphosphate hydrolases"/>
    <property type="match status" value="2"/>
</dbReference>
<dbReference type="PROSITE" id="PS51192">
    <property type="entry name" value="HELICASE_ATP_BIND_1"/>
    <property type="match status" value="1"/>
</dbReference>
<dbReference type="SMART" id="SM00490">
    <property type="entry name" value="HELICc"/>
    <property type="match status" value="1"/>
</dbReference>
<dbReference type="Proteomes" id="UP000182379">
    <property type="component" value="Unassembled WGS sequence"/>
</dbReference>
<dbReference type="GO" id="GO:0003724">
    <property type="term" value="F:RNA helicase activity"/>
    <property type="evidence" value="ECO:0007669"/>
    <property type="project" value="TreeGrafter"/>
</dbReference>
<evidence type="ECO:0000256" key="1">
    <source>
        <dbReference type="ARBA" id="ARBA00022741"/>
    </source>
</evidence>
<evidence type="ECO:0000259" key="7">
    <source>
        <dbReference type="PROSITE" id="PS51192"/>
    </source>
</evidence>
<dbReference type="Pfam" id="PF00271">
    <property type="entry name" value="Helicase_C"/>
    <property type="match status" value="1"/>
</dbReference>
<dbReference type="PANTHER" id="PTHR47959:SF1">
    <property type="entry name" value="ATP-DEPENDENT RNA HELICASE DBPA"/>
    <property type="match status" value="1"/>
</dbReference>
<dbReference type="PANTHER" id="PTHR47959">
    <property type="entry name" value="ATP-DEPENDENT RNA HELICASE RHLE-RELATED"/>
    <property type="match status" value="1"/>
</dbReference>
<keyword evidence="4" id="KW-0067">ATP-binding</keyword>
<dbReference type="InterPro" id="IPR050079">
    <property type="entry name" value="DEAD_box_RNA_helicase"/>
</dbReference>
<dbReference type="InterPro" id="IPR014001">
    <property type="entry name" value="Helicase_ATP-bd"/>
</dbReference>
<feature type="domain" description="Helicase ATP-binding" evidence="7">
    <location>
        <begin position="34"/>
        <end position="204"/>
    </location>
</feature>
<accession>A0A1H2XPV4</accession>
<evidence type="ECO:0000256" key="6">
    <source>
        <dbReference type="SAM" id="MobiDB-lite"/>
    </source>
</evidence>
<dbReference type="GO" id="GO:0016787">
    <property type="term" value="F:hydrolase activity"/>
    <property type="evidence" value="ECO:0007669"/>
    <property type="project" value="UniProtKB-KW"/>
</dbReference>
<evidence type="ECO:0000256" key="4">
    <source>
        <dbReference type="ARBA" id="ARBA00022840"/>
    </source>
</evidence>
<dbReference type="InterPro" id="IPR011545">
    <property type="entry name" value="DEAD/DEAH_box_helicase_dom"/>
</dbReference>
<dbReference type="CDD" id="cd18787">
    <property type="entry name" value="SF2_C_DEAD"/>
    <property type="match status" value="1"/>
</dbReference>
<feature type="region of interest" description="Disordered" evidence="6">
    <location>
        <begin position="373"/>
        <end position="417"/>
    </location>
</feature>
<organism evidence="9 10">
    <name type="scientific">Acidaminococcus fermentans</name>
    <dbReference type="NCBI Taxonomy" id="905"/>
    <lineage>
        <taxon>Bacteria</taxon>
        <taxon>Bacillati</taxon>
        <taxon>Bacillota</taxon>
        <taxon>Negativicutes</taxon>
        <taxon>Acidaminococcales</taxon>
        <taxon>Acidaminococcaceae</taxon>
        <taxon>Acidaminococcus</taxon>
    </lineage>
</organism>
<protein>
    <submittedName>
        <fullName evidence="9">ATP-dependent RNA helicase DeaD</fullName>
    </submittedName>
</protein>
<feature type="compositionally biased region" description="Basic residues" evidence="6">
    <location>
        <begin position="376"/>
        <end position="393"/>
    </location>
</feature>
<evidence type="ECO:0000313" key="9">
    <source>
        <dbReference type="EMBL" id="SDW94873.1"/>
    </source>
</evidence>
<dbReference type="SUPFAM" id="SSF52540">
    <property type="entry name" value="P-loop containing nucleoside triphosphate hydrolases"/>
    <property type="match status" value="1"/>
</dbReference>
<keyword evidence="3 9" id="KW-0347">Helicase</keyword>
<reference evidence="9 10" key="1">
    <citation type="submission" date="2016-10" db="EMBL/GenBank/DDBJ databases">
        <authorList>
            <person name="Varghese N."/>
            <person name="Submissions S."/>
        </authorList>
    </citation>
    <scope>NUCLEOTIDE SEQUENCE [LARGE SCALE GENOMIC DNA]</scope>
    <source>
        <strain evidence="9 10">WCC6</strain>
    </source>
</reference>
<dbReference type="InterPro" id="IPR027417">
    <property type="entry name" value="P-loop_NTPase"/>
</dbReference>
<gene>
    <name evidence="9" type="ORF">SAMN05216495_10960</name>
</gene>
<dbReference type="CDD" id="cd00268">
    <property type="entry name" value="DEADc"/>
    <property type="match status" value="1"/>
</dbReference>
<dbReference type="SMART" id="SM00487">
    <property type="entry name" value="DEXDc"/>
    <property type="match status" value="1"/>
</dbReference>
<dbReference type="AlphaFoldDB" id="A0A1H2XPV4"/>
<feature type="domain" description="Helicase C-terminal" evidence="8">
    <location>
        <begin position="215"/>
        <end position="375"/>
    </location>
</feature>
<dbReference type="InterPro" id="IPR001650">
    <property type="entry name" value="Helicase_C-like"/>
</dbReference>
<dbReference type="Pfam" id="PF00270">
    <property type="entry name" value="DEAD"/>
    <property type="match status" value="1"/>
</dbReference>
<dbReference type="PROSITE" id="PS51194">
    <property type="entry name" value="HELICASE_CTER"/>
    <property type="match status" value="1"/>
</dbReference>
<evidence type="ECO:0000259" key="8">
    <source>
        <dbReference type="PROSITE" id="PS51194"/>
    </source>
</evidence>
<name>A0A1H2XPV4_ACIFE</name>
<keyword evidence="1" id="KW-0547">Nucleotide-binding</keyword>
<dbReference type="GO" id="GO:0005829">
    <property type="term" value="C:cytosol"/>
    <property type="evidence" value="ECO:0007669"/>
    <property type="project" value="TreeGrafter"/>
</dbReference>
<comment type="caution">
    <text evidence="9">The sequence shown here is derived from an EMBL/GenBank/DDBJ whole genome shotgun (WGS) entry which is preliminary data.</text>
</comment>
<keyword evidence="2" id="KW-0378">Hydrolase</keyword>
<comment type="similarity">
    <text evidence="5">Belongs to the DEAD box helicase family.</text>
</comment>
<sequence length="417" mass="46752">MAAGFAQLKVDETMVEKLHRTGKDIPTPVQERAIPALLNGRDVIARAQTGVGKTLSFVIPLFDKVDPQKEFVQALILSPTRELAQQTAGEIRKLEGDTGIRTLTVSGGRDFEEEKRKIGHRAQVLVGTPGRLLDHLRKGNTSLGGVKYLVLDEVDEMLRQGFGEDIETLLSLMPQSHQTMMCSATLDEEVRKLGRQLTINPLVIDIAPKESTASTIHQICIKVSEDHKADALASLIRRYNPFLMLVFCCSKERAIALSDWLYGEGFNVDVLHGDMSQTKRRQVMENFRKARLQILVASDIAARGLDVEGITQVVNYDIPHDPDWYVHRIGRTGRAGSEGTAITFYTADETRWLQNLEKKLDITLERQNLAGETVRRTVKPVRPKKKRVPKRGKSAVGPNKRGTKYAEASRKQKRKEK</sequence>
<evidence type="ECO:0000313" key="10">
    <source>
        <dbReference type="Proteomes" id="UP000182379"/>
    </source>
</evidence>
<dbReference type="RefSeq" id="WP_074706298.1">
    <property type="nucleotide sequence ID" value="NZ_FNOP01000009.1"/>
</dbReference>
<evidence type="ECO:0000256" key="3">
    <source>
        <dbReference type="ARBA" id="ARBA00022806"/>
    </source>
</evidence>
<dbReference type="EMBL" id="FNOP01000009">
    <property type="protein sequence ID" value="SDW94873.1"/>
    <property type="molecule type" value="Genomic_DNA"/>
</dbReference>